<sequence>MDMSHLTELSVSDIVAANRMTAHQWIEILRKPSRLQVLSLHDAIQDGTIQVTGWSVRPPSKLQHLRLVSLGDRKSTVALRLLSIFCSTLLPPGCGVHLNFPEALAHESMTDAIASLIAPLELHFHHNLNLQASETPQVELDIGRFPWSKHGATLGTVPDPTTTLDWNGDVGIEGVMTYLDGASSSPSNPVEFNPPQFPILSVGIQDLSNSVMVNAAVSLCSFILRNATRLRVSVVDSSSHEWNDWTWLSDSLLIEMPEVTKLILDEGGVVHLMDELRQTAQMVLPWSRTLKVLPRLQHIVLDTKAKPESIWAESDGLPEQLESYVSLRRTLGHPVQVIRSEEC</sequence>
<dbReference type="OrthoDB" id="2874222at2759"/>
<accession>A0A8H6HW63</accession>
<evidence type="ECO:0000313" key="1">
    <source>
        <dbReference type="EMBL" id="KAF6753417.1"/>
    </source>
</evidence>
<name>A0A8H6HW63_9AGAR</name>
<protein>
    <submittedName>
        <fullName evidence="1">Uncharacterized protein</fullName>
    </submittedName>
</protein>
<keyword evidence="2" id="KW-1185">Reference proteome</keyword>
<evidence type="ECO:0000313" key="2">
    <source>
        <dbReference type="Proteomes" id="UP000521943"/>
    </source>
</evidence>
<dbReference type="AlphaFoldDB" id="A0A8H6HW63"/>
<comment type="caution">
    <text evidence="1">The sequence shown here is derived from an EMBL/GenBank/DDBJ whole genome shotgun (WGS) entry which is preliminary data.</text>
</comment>
<dbReference type="Proteomes" id="UP000521943">
    <property type="component" value="Unassembled WGS sequence"/>
</dbReference>
<reference evidence="1 2" key="1">
    <citation type="submission" date="2020-07" db="EMBL/GenBank/DDBJ databases">
        <title>Comparative genomics of pyrophilous fungi reveals a link between fire events and developmental genes.</title>
        <authorList>
            <consortium name="DOE Joint Genome Institute"/>
            <person name="Steindorff A.S."/>
            <person name="Carver A."/>
            <person name="Calhoun S."/>
            <person name="Stillman K."/>
            <person name="Liu H."/>
            <person name="Lipzen A."/>
            <person name="Pangilinan J."/>
            <person name="Labutti K."/>
            <person name="Bruns T.D."/>
            <person name="Grigoriev I.V."/>
        </authorList>
    </citation>
    <scope>NUCLEOTIDE SEQUENCE [LARGE SCALE GENOMIC DNA]</scope>
    <source>
        <strain evidence="1 2">CBS 144469</strain>
    </source>
</reference>
<gene>
    <name evidence="1" type="ORF">DFP72DRAFT_1046569</name>
</gene>
<proteinExistence type="predicted"/>
<organism evidence="1 2">
    <name type="scientific">Ephemerocybe angulata</name>
    <dbReference type="NCBI Taxonomy" id="980116"/>
    <lineage>
        <taxon>Eukaryota</taxon>
        <taxon>Fungi</taxon>
        <taxon>Dikarya</taxon>
        <taxon>Basidiomycota</taxon>
        <taxon>Agaricomycotina</taxon>
        <taxon>Agaricomycetes</taxon>
        <taxon>Agaricomycetidae</taxon>
        <taxon>Agaricales</taxon>
        <taxon>Agaricineae</taxon>
        <taxon>Psathyrellaceae</taxon>
        <taxon>Ephemerocybe</taxon>
    </lineage>
</organism>
<dbReference type="EMBL" id="JACGCI010000039">
    <property type="protein sequence ID" value="KAF6753417.1"/>
    <property type="molecule type" value="Genomic_DNA"/>
</dbReference>